<evidence type="ECO:0000313" key="2">
    <source>
        <dbReference type="Proteomes" id="UP000002069"/>
    </source>
</evidence>
<keyword evidence="2" id="KW-1185">Reference proteome</keyword>
<reference evidence="2" key="2">
    <citation type="journal article" date="2011" name="J. Bacteriol.">
        <title>Complete genome sequence of Cronobacter turicensis LMG 23827, a food-borne pathogen causing deaths in neonates.</title>
        <authorList>
            <person name="Stephan R."/>
            <person name="Lehner A."/>
            <person name="Tischler P."/>
            <person name="Rattei T."/>
        </authorList>
    </citation>
    <scope>NUCLEOTIDE SEQUENCE [LARGE SCALE GENOMIC DNA]</scope>
    <source>
        <strain evidence="2">DSM 18703 / CCUG 55852 / LMG 23827 / z3032</strain>
    </source>
</reference>
<reference evidence="1 2" key="1">
    <citation type="journal article" date="2010" name="J. Bacteriol.">
        <title>Complete Genome Sequence of Cronobacter turicensis LMG 23827, a foodborne pathogen causing deaths in neonates.</title>
        <authorList>
            <person name="Stephan R."/>
            <person name="Lehner A."/>
            <person name="Tischler P."/>
            <person name="Rattei T."/>
        </authorList>
    </citation>
    <scope>NUCLEOTIDE SEQUENCE [LARGE SCALE GENOMIC DNA]</scope>
    <source>
        <strain evidence="2">DSM 18703 / CCUG 55852 / LMG 23827 / z3032</strain>
    </source>
</reference>
<dbReference type="EMBL" id="FN543093">
    <property type="protein sequence ID" value="CBA33480.1"/>
    <property type="molecule type" value="Genomic_DNA"/>
</dbReference>
<organism evidence="1 2">
    <name type="scientific">Cronobacter turicensis (strain DSM 18703 / CCUG 55852 / LMG 23827 / z3032)</name>
    <dbReference type="NCBI Taxonomy" id="693216"/>
    <lineage>
        <taxon>Bacteria</taxon>
        <taxon>Pseudomonadati</taxon>
        <taxon>Pseudomonadota</taxon>
        <taxon>Gammaproteobacteria</taxon>
        <taxon>Enterobacterales</taxon>
        <taxon>Enterobacteriaceae</taxon>
        <taxon>Cronobacter</taxon>
    </lineage>
</organism>
<protein>
    <submittedName>
        <fullName evidence="1">Uncharacterized protein</fullName>
    </submittedName>
</protein>
<dbReference type="Proteomes" id="UP000002069">
    <property type="component" value="Chromosome"/>
</dbReference>
<proteinExistence type="predicted"/>
<evidence type="ECO:0000313" key="1">
    <source>
        <dbReference type="EMBL" id="CBA33480.1"/>
    </source>
</evidence>
<gene>
    <name evidence="1" type="ordered locus">Ctu_34330</name>
</gene>
<name>C9XZQ7_CROTZ</name>
<dbReference type="AlphaFoldDB" id="C9XZQ7"/>
<dbReference type="HOGENOM" id="CLU_2847451_0_0_6"/>
<accession>C9XZQ7</accession>
<sequence length="65" mass="7614">MAEMVRMAAVPIIHRGAQDVPEERILMRTAIFIFRELKRNAIQARKMQQKRIIRSCCRGNSGLRF</sequence>
<dbReference type="KEGG" id="ctu:CTU_34330"/>